<dbReference type="CDD" id="cd00067">
    <property type="entry name" value="GAL4"/>
    <property type="match status" value="1"/>
</dbReference>
<feature type="region of interest" description="Disordered" evidence="3">
    <location>
        <begin position="636"/>
        <end position="655"/>
    </location>
</feature>
<keyword evidence="6" id="KW-1185">Reference proteome</keyword>
<feature type="compositionally biased region" description="Basic and acidic residues" evidence="3">
    <location>
        <begin position="1"/>
        <end position="11"/>
    </location>
</feature>
<evidence type="ECO:0000256" key="2">
    <source>
        <dbReference type="ARBA" id="ARBA00023242"/>
    </source>
</evidence>
<evidence type="ECO:0000313" key="6">
    <source>
        <dbReference type="Proteomes" id="UP001295740"/>
    </source>
</evidence>
<protein>
    <submittedName>
        <fullName evidence="5">Uu.00g132540.m01.CDS01</fullName>
    </submittedName>
</protein>
<dbReference type="Proteomes" id="UP001295740">
    <property type="component" value="Unassembled WGS sequence"/>
</dbReference>
<dbReference type="SUPFAM" id="SSF57701">
    <property type="entry name" value="Zn2/Cys6 DNA-binding domain"/>
    <property type="match status" value="1"/>
</dbReference>
<name>A0AAI8VK21_9PEZI</name>
<keyword evidence="2" id="KW-0539">Nucleus</keyword>
<evidence type="ECO:0000256" key="1">
    <source>
        <dbReference type="ARBA" id="ARBA00022723"/>
    </source>
</evidence>
<dbReference type="InterPro" id="IPR036864">
    <property type="entry name" value="Zn2-C6_fun-type_DNA-bd_sf"/>
</dbReference>
<keyword evidence="1" id="KW-0479">Metal-binding</keyword>
<proteinExistence type="predicted"/>
<feature type="region of interest" description="Disordered" evidence="3">
    <location>
        <begin position="117"/>
        <end position="158"/>
    </location>
</feature>
<dbReference type="Gene3D" id="4.10.240.10">
    <property type="entry name" value="Zn(2)-C6 fungal-type DNA-binding domain"/>
    <property type="match status" value="1"/>
</dbReference>
<reference evidence="5" key="1">
    <citation type="submission" date="2023-10" db="EMBL/GenBank/DDBJ databases">
        <authorList>
            <person name="Hackl T."/>
        </authorList>
    </citation>
    <scope>NUCLEOTIDE SEQUENCE</scope>
</reference>
<dbReference type="GO" id="GO:0008270">
    <property type="term" value="F:zinc ion binding"/>
    <property type="evidence" value="ECO:0007669"/>
    <property type="project" value="InterPro"/>
</dbReference>
<gene>
    <name evidence="5" type="ORF">KHLLAP_LOCUS6328</name>
</gene>
<dbReference type="InterPro" id="IPR007219">
    <property type="entry name" value="XnlR_reg_dom"/>
</dbReference>
<feature type="region of interest" description="Disordered" evidence="3">
    <location>
        <begin position="1"/>
        <end position="24"/>
    </location>
</feature>
<dbReference type="SMART" id="SM00906">
    <property type="entry name" value="Fungal_trans"/>
    <property type="match status" value="1"/>
</dbReference>
<dbReference type="AlphaFoldDB" id="A0AAI8VK21"/>
<sequence>MKRNTGSDRAARQQRLPVNQRRHKVAPEHRVVAGVLTSPLCHRCNSCNVKRIKCSGERPCQQCRAASRECQYPAAVEKVTVPRCDLDELRIRCERLEQCLERLLPDAADRTKVLAGAASLGTTPDTDAESAPDGAQARDQDEESTPNEGRLLSDPDGTVRYLGSTSGATFLDRIKEFVVTIYPLAWPRLGNTEESTFLGSLGRYQTHDSRPLTTQLDSDPMWLPAKAEMADTMAQLRYFVQDGNGEFDSGGIFYWGVLDAACLDDVPLMDSLSAPRLRVVALFQAALALAGQIDTSAKSSTYSQVGEMHFARARSLLGNSLDTTAYAVYDIPILALMAFYLVEVNRRDAAYMYVSLGMRIAIMHGFGGVHRGWIPDEQNKRAFWTLYILDRWLSSLMGRPPNILDVAIRLPLPSKVPGMPSPIGLKAHVELSRISGYIVENVYGITPWDRQHLSTGSRIDEALSLLSNFLAKLPTELQLEDGQLSKDRACCELHIFYNQLVILTLRPIFFVAVKKAVAERYTRRNHKTHHSHAQRAHFDQCVTAARSNLRLGRWIRESTRSRKLLSNGLHNIFNAAIILLLHQLLFDRWERNDASGVRFAIECFDREALGQSNYPVDCARVLRDVNDLVQGMRDNNSDWGDKSSSTSFPQVQSGRYPAATTTTTTSGYDVGFIVNPDATTYLTPIQGLVPGENTALFHELSNWIKHDDLEFYDHQCL</sequence>
<accession>A0AAI8VK21</accession>
<feature type="compositionally biased region" description="Polar residues" evidence="3">
    <location>
        <begin position="642"/>
        <end position="653"/>
    </location>
</feature>
<dbReference type="InterPro" id="IPR001138">
    <property type="entry name" value="Zn2Cys6_DnaBD"/>
</dbReference>
<organism evidence="5 6">
    <name type="scientific">Anthostomella pinea</name>
    <dbReference type="NCBI Taxonomy" id="933095"/>
    <lineage>
        <taxon>Eukaryota</taxon>
        <taxon>Fungi</taxon>
        <taxon>Dikarya</taxon>
        <taxon>Ascomycota</taxon>
        <taxon>Pezizomycotina</taxon>
        <taxon>Sordariomycetes</taxon>
        <taxon>Xylariomycetidae</taxon>
        <taxon>Xylariales</taxon>
        <taxon>Xylariaceae</taxon>
        <taxon>Anthostomella</taxon>
    </lineage>
</organism>
<dbReference type="GO" id="GO:0000981">
    <property type="term" value="F:DNA-binding transcription factor activity, RNA polymerase II-specific"/>
    <property type="evidence" value="ECO:0007669"/>
    <property type="project" value="InterPro"/>
</dbReference>
<dbReference type="GO" id="GO:0003677">
    <property type="term" value="F:DNA binding"/>
    <property type="evidence" value="ECO:0007669"/>
    <property type="project" value="InterPro"/>
</dbReference>
<evidence type="ECO:0000313" key="5">
    <source>
        <dbReference type="EMBL" id="CAJ2505860.1"/>
    </source>
</evidence>
<dbReference type="Pfam" id="PF04082">
    <property type="entry name" value="Fungal_trans"/>
    <property type="match status" value="1"/>
</dbReference>
<feature type="domain" description="Zn(2)-C6 fungal-type" evidence="4">
    <location>
        <begin position="43"/>
        <end position="72"/>
    </location>
</feature>
<comment type="caution">
    <text evidence="5">The sequence shown here is derived from an EMBL/GenBank/DDBJ whole genome shotgun (WGS) entry which is preliminary data.</text>
</comment>
<dbReference type="PANTHER" id="PTHR46910:SF39">
    <property type="entry name" value="ZN(II)2CYS6 TRANSCRIPTION FACTOR (EUROFUNG)"/>
    <property type="match status" value="1"/>
</dbReference>
<dbReference type="EMBL" id="CAUWAG010000007">
    <property type="protein sequence ID" value="CAJ2505860.1"/>
    <property type="molecule type" value="Genomic_DNA"/>
</dbReference>
<dbReference type="CDD" id="cd12148">
    <property type="entry name" value="fungal_TF_MHR"/>
    <property type="match status" value="1"/>
</dbReference>
<dbReference type="GO" id="GO:0006351">
    <property type="term" value="P:DNA-templated transcription"/>
    <property type="evidence" value="ECO:0007669"/>
    <property type="project" value="InterPro"/>
</dbReference>
<evidence type="ECO:0000256" key="3">
    <source>
        <dbReference type="SAM" id="MobiDB-lite"/>
    </source>
</evidence>
<evidence type="ECO:0000259" key="4">
    <source>
        <dbReference type="PROSITE" id="PS50048"/>
    </source>
</evidence>
<dbReference type="Pfam" id="PF00172">
    <property type="entry name" value="Zn_clus"/>
    <property type="match status" value="1"/>
</dbReference>
<dbReference type="InterPro" id="IPR050987">
    <property type="entry name" value="AtrR-like"/>
</dbReference>
<dbReference type="PROSITE" id="PS50048">
    <property type="entry name" value="ZN2_CY6_FUNGAL_2"/>
    <property type="match status" value="1"/>
</dbReference>
<dbReference type="PANTHER" id="PTHR46910">
    <property type="entry name" value="TRANSCRIPTION FACTOR PDR1"/>
    <property type="match status" value="1"/>
</dbReference>